<comment type="similarity">
    <text evidence="2">Belongs to the Ro 60 kDa family.</text>
</comment>
<evidence type="ECO:0000256" key="6">
    <source>
        <dbReference type="ARBA" id="ARBA00023274"/>
    </source>
</evidence>
<dbReference type="Proteomes" id="UP001642483">
    <property type="component" value="Unassembled WGS sequence"/>
</dbReference>
<feature type="domain" description="TROVE" evidence="7">
    <location>
        <begin position="18"/>
        <end position="383"/>
    </location>
</feature>
<organism evidence="8 9">
    <name type="scientific">Clavelina lepadiformis</name>
    <name type="common">Light-bulb sea squirt</name>
    <name type="synonym">Ascidia lepadiformis</name>
    <dbReference type="NCBI Taxonomy" id="159417"/>
    <lineage>
        <taxon>Eukaryota</taxon>
        <taxon>Metazoa</taxon>
        <taxon>Chordata</taxon>
        <taxon>Tunicata</taxon>
        <taxon>Ascidiacea</taxon>
        <taxon>Aplousobranchia</taxon>
        <taxon>Clavelinidae</taxon>
        <taxon>Clavelina</taxon>
    </lineage>
</organism>
<dbReference type="InterPro" id="IPR040322">
    <property type="entry name" value="TROVE2"/>
</dbReference>
<dbReference type="InterPro" id="IPR037214">
    <property type="entry name" value="TROVE_dom_sf"/>
</dbReference>
<evidence type="ECO:0000256" key="5">
    <source>
        <dbReference type="ARBA" id="ARBA00022884"/>
    </source>
</evidence>
<dbReference type="InterPro" id="IPR056800">
    <property type="entry name" value="vWA_Ro60"/>
</dbReference>
<keyword evidence="9" id="KW-1185">Reference proteome</keyword>
<evidence type="ECO:0000313" key="8">
    <source>
        <dbReference type="EMBL" id="CAK8690523.1"/>
    </source>
</evidence>
<dbReference type="InterPro" id="IPR008858">
    <property type="entry name" value="TROVE_dom"/>
</dbReference>
<evidence type="ECO:0000313" key="9">
    <source>
        <dbReference type="Proteomes" id="UP001642483"/>
    </source>
</evidence>
<dbReference type="EMBL" id="CAWYQH010000119">
    <property type="protein sequence ID" value="CAK8690523.1"/>
    <property type="molecule type" value="Genomic_DNA"/>
</dbReference>
<dbReference type="InterPro" id="IPR036465">
    <property type="entry name" value="vWFA_dom_sf"/>
</dbReference>
<evidence type="ECO:0000256" key="1">
    <source>
        <dbReference type="ARBA" id="ARBA00004496"/>
    </source>
</evidence>
<sequence length="557" mass="63405">MLNRTVFAPVKLQVENEIQLDAPGASERFSDMENHHDISSFKRFLHLGIEKGVYKSAMSHTYPTTLEQSFTTKLTRNGNGAELINIIKSTCKDPSFCQSAGVYALAVCDTSSNALVVNKAHKLLNVVCTTPHAILQFVAACERLTKKPFNTTGWGRSRRSAIQQWYSNKPSSEIAYAVTSCKTYQHWSHKDLLKLCHINPSNDLCCDILCSYIMKGFSKTKDRFSKEVCDTPDAQELFDLLEAVRRVKLSKPEEVVATASLISKYKMAWGHVPCHLQNDQMLWRKLLSEISLPVLLQNLPRIHAKKMVEKEDLWSKVLLQRLLNVNDIQQSGIHPCCWLYHHHEYKLGKKIKKKYRWEPDAEVLSALEVAFYISLKGVRPTQKRIFVTVSTSMKGKVLHWNQVPCQTFAVAFCLAMAQTEPHAQIYPFAKKWSEIEIKEDMLSVAQSKFEKIPVQYGSPDLARPLIRAKKDKKEIDTFIVITDDKVAKPTGNKTTTLDALAQYREVMKIPARLIVLALSSEKDLIPLELRQDNGVLSISGFNERVPNIIHDFILEKF</sequence>
<dbReference type="SUPFAM" id="SSF53300">
    <property type="entry name" value="vWA-like"/>
    <property type="match status" value="1"/>
</dbReference>
<keyword evidence="3" id="KW-0963">Cytoplasm</keyword>
<evidence type="ECO:0000256" key="2">
    <source>
        <dbReference type="ARBA" id="ARBA00007814"/>
    </source>
</evidence>
<reference evidence="8 9" key="1">
    <citation type="submission" date="2024-02" db="EMBL/GenBank/DDBJ databases">
        <authorList>
            <person name="Daric V."/>
            <person name="Darras S."/>
        </authorList>
    </citation>
    <scope>NUCLEOTIDE SEQUENCE [LARGE SCALE GENOMIC DNA]</scope>
</reference>
<dbReference type="Gene3D" id="3.40.50.410">
    <property type="entry name" value="von Willebrand factor, type A domain"/>
    <property type="match status" value="1"/>
</dbReference>
<dbReference type="PANTHER" id="PTHR14202">
    <property type="entry name" value="60 KDA RIBONUCLEOPROTEIN SSA/RO"/>
    <property type="match status" value="1"/>
</dbReference>
<keyword evidence="6" id="KW-0687">Ribonucleoprotein</keyword>
<proteinExistence type="inferred from homology"/>
<comment type="subcellular location">
    <subcellularLocation>
        <location evidence="1">Cytoplasm</location>
    </subcellularLocation>
</comment>
<protein>
    <recommendedName>
        <fullName evidence="7">TROVE domain-containing protein</fullName>
    </recommendedName>
</protein>
<dbReference type="PROSITE" id="PS50988">
    <property type="entry name" value="TROVE"/>
    <property type="match status" value="1"/>
</dbReference>
<dbReference type="Pfam" id="PF25045">
    <property type="entry name" value="vWA_Ro60"/>
    <property type="match status" value="1"/>
</dbReference>
<evidence type="ECO:0000259" key="7">
    <source>
        <dbReference type="PROSITE" id="PS50988"/>
    </source>
</evidence>
<keyword evidence="5" id="KW-0694">RNA-binding</keyword>
<accession>A0ABP0GGH1</accession>
<evidence type="ECO:0000256" key="4">
    <source>
        <dbReference type="ARBA" id="ARBA00022723"/>
    </source>
</evidence>
<evidence type="ECO:0000256" key="3">
    <source>
        <dbReference type="ARBA" id="ARBA00022490"/>
    </source>
</evidence>
<comment type="caution">
    <text evidence="8">The sequence shown here is derived from an EMBL/GenBank/DDBJ whole genome shotgun (WGS) entry which is preliminary data.</text>
</comment>
<keyword evidence="4" id="KW-0479">Metal-binding</keyword>
<name>A0ABP0GGH1_CLALP</name>
<dbReference type="SUPFAM" id="SSF140864">
    <property type="entry name" value="TROVE domain-like"/>
    <property type="match status" value="1"/>
</dbReference>
<gene>
    <name evidence="8" type="ORF">CVLEPA_LOCUS23133</name>
</gene>
<dbReference type="PANTHER" id="PTHR14202:SF0">
    <property type="entry name" value="RNA-BINDING PROTEIN RO60"/>
    <property type="match status" value="1"/>
</dbReference>
<dbReference type="Pfam" id="PF05731">
    <property type="entry name" value="TROVE"/>
    <property type="match status" value="1"/>
</dbReference>